<evidence type="ECO:0000256" key="4">
    <source>
        <dbReference type="ARBA" id="ARBA00023004"/>
    </source>
</evidence>
<dbReference type="AlphaFoldDB" id="A0AAU9CQX0"/>
<evidence type="ECO:0000313" key="8">
    <source>
        <dbReference type="Proteomes" id="UP001348817"/>
    </source>
</evidence>
<dbReference type="InterPro" id="IPR007197">
    <property type="entry name" value="rSAM"/>
</dbReference>
<keyword evidence="5" id="KW-0411">Iron-sulfur</keyword>
<proteinExistence type="predicted"/>
<name>A0AAU9CQX0_9BACT</name>
<sequence>MDLEQALQTPFCPMPWLHLHVSYHGRAQACCNAVIPFGNINDNSLTEILDGESIRNFRKKMLALQPDNRCSTCYRREETGQESDRTETLRKFAEKLPEIFDKTQPDGSTDIKPAYLDIRFSNLCNLRCRTCWHGYSSSWYDEAKQLKRTASDSAVIHNIENTELFISQLEKTGIVPEEIFFAGGEPLISEGHSLLINWLLEKCFTKTRLRYNTNLSTLEFRKKSFIPLWKQFKNVSIGASLDASGTRGEYIRKGLDWDRALRNREVLKRELPLADFFIAPTVSVLNMAQLPAFHLDWFERGLIGINDIKLNTLERPFHFNIKSLRPKDKVRCAKIWRQHIEKIRTIEGINDSTLQSFEACINFMEKENLDRYATKFDQETKKLDEMRNERFSDLPD</sequence>
<comment type="cofactor">
    <cofactor evidence="1">
        <name>[4Fe-4S] cluster</name>
        <dbReference type="ChEBI" id="CHEBI:49883"/>
    </cofactor>
</comment>
<evidence type="ECO:0000256" key="1">
    <source>
        <dbReference type="ARBA" id="ARBA00001966"/>
    </source>
</evidence>
<dbReference type="InterPro" id="IPR013785">
    <property type="entry name" value="Aldolase_TIM"/>
</dbReference>
<dbReference type="Proteomes" id="UP001348817">
    <property type="component" value="Chromosome"/>
</dbReference>
<evidence type="ECO:0000259" key="6">
    <source>
        <dbReference type="Pfam" id="PF13186"/>
    </source>
</evidence>
<evidence type="ECO:0000256" key="2">
    <source>
        <dbReference type="ARBA" id="ARBA00022691"/>
    </source>
</evidence>
<dbReference type="GO" id="GO:0051536">
    <property type="term" value="F:iron-sulfur cluster binding"/>
    <property type="evidence" value="ECO:0007669"/>
    <property type="project" value="UniProtKB-KW"/>
</dbReference>
<organism evidence="7 8">
    <name type="scientific">Fulvitalea axinellae</name>
    <dbReference type="NCBI Taxonomy" id="1182444"/>
    <lineage>
        <taxon>Bacteria</taxon>
        <taxon>Pseudomonadati</taxon>
        <taxon>Bacteroidota</taxon>
        <taxon>Cytophagia</taxon>
        <taxon>Cytophagales</taxon>
        <taxon>Persicobacteraceae</taxon>
        <taxon>Fulvitalea</taxon>
    </lineage>
</organism>
<gene>
    <name evidence="7" type="ORF">FUAX_27940</name>
</gene>
<dbReference type="EMBL" id="AP025314">
    <property type="protein sequence ID" value="BDD10362.1"/>
    <property type="molecule type" value="Genomic_DNA"/>
</dbReference>
<dbReference type="SUPFAM" id="SSF102114">
    <property type="entry name" value="Radical SAM enzymes"/>
    <property type="match status" value="2"/>
</dbReference>
<dbReference type="InterPro" id="IPR023885">
    <property type="entry name" value="4Fe4S-binding_SPASM_dom"/>
</dbReference>
<keyword evidence="8" id="KW-1185">Reference proteome</keyword>
<dbReference type="GO" id="GO:0046872">
    <property type="term" value="F:metal ion binding"/>
    <property type="evidence" value="ECO:0007669"/>
    <property type="project" value="UniProtKB-KW"/>
</dbReference>
<dbReference type="PANTHER" id="PTHR11228">
    <property type="entry name" value="RADICAL SAM DOMAIN PROTEIN"/>
    <property type="match status" value="1"/>
</dbReference>
<dbReference type="KEGG" id="fax:FUAX_27940"/>
<dbReference type="Gene3D" id="3.20.20.70">
    <property type="entry name" value="Aldolase class I"/>
    <property type="match status" value="2"/>
</dbReference>
<accession>A0AAU9CQX0</accession>
<evidence type="ECO:0000256" key="3">
    <source>
        <dbReference type="ARBA" id="ARBA00022723"/>
    </source>
</evidence>
<protein>
    <recommendedName>
        <fullName evidence="6">4Fe4S-binding SPASM domain-containing protein</fullName>
    </recommendedName>
</protein>
<dbReference type="Pfam" id="PF13186">
    <property type="entry name" value="SPASM"/>
    <property type="match status" value="1"/>
</dbReference>
<feature type="domain" description="4Fe4S-binding SPASM" evidence="6">
    <location>
        <begin position="12"/>
        <end position="74"/>
    </location>
</feature>
<dbReference type="InterPro" id="IPR050377">
    <property type="entry name" value="Radical_SAM_PqqE_MftC-like"/>
</dbReference>
<keyword evidence="4" id="KW-0408">Iron</keyword>
<evidence type="ECO:0000256" key="5">
    <source>
        <dbReference type="ARBA" id="ARBA00023014"/>
    </source>
</evidence>
<keyword evidence="2" id="KW-0949">S-adenosyl-L-methionine</keyword>
<dbReference type="CDD" id="cd21109">
    <property type="entry name" value="SPASM"/>
    <property type="match status" value="1"/>
</dbReference>
<dbReference type="SFLD" id="SFLDS00029">
    <property type="entry name" value="Radical_SAM"/>
    <property type="match status" value="1"/>
</dbReference>
<dbReference type="NCBIfam" id="NF033640">
    <property type="entry name" value="N_Twi_rSAM"/>
    <property type="match status" value="1"/>
</dbReference>
<dbReference type="InterPro" id="IPR058240">
    <property type="entry name" value="rSAM_sf"/>
</dbReference>
<reference evidence="7 8" key="1">
    <citation type="submission" date="2021-12" db="EMBL/GenBank/DDBJ databases">
        <title>Genome sequencing of bacteria with rrn-lacking chromosome and rrn-plasmid.</title>
        <authorList>
            <person name="Anda M."/>
            <person name="Iwasaki W."/>
        </authorList>
    </citation>
    <scope>NUCLEOTIDE SEQUENCE [LARGE SCALE GENOMIC DNA]</scope>
    <source>
        <strain evidence="7 8">DSM 100852</strain>
    </source>
</reference>
<evidence type="ECO:0000313" key="7">
    <source>
        <dbReference type="EMBL" id="BDD10362.1"/>
    </source>
</evidence>
<dbReference type="PANTHER" id="PTHR11228:SF7">
    <property type="entry name" value="PQQA PEPTIDE CYCLASE"/>
    <property type="match status" value="1"/>
</dbReference>
<dbReference type="GO" id="GO:0003824">
    <property type="term" value="F:catalytic activity"/>
    <property type="evidence" value="ECO:0007669"/>
    <property type="project" value="InterPro"/>
</dbReference>
<keyword evidence="3" id="KW-0479">Metal-binding</keyword>